<gene>
    <name evidence="2" type="ORF">F0U60_10445</name>
</gene>
<dbReference type="EMBL" id="CP043494">
    <property type="protein sequence ID" value="WNG44482.1"/>
    <property type="molecule type" value="Genomic_DNA"/>
</dbReference>
<sequence>MKNILSALVAAAVIGLLSPQEAPAGSPVDEQPVNASFETSLNACEYYEPPQRGVSCSEVEQYCANQYLYNCCYDSCGGAACAIQTQQQYESCLYSYRCGSRPGPEEPLPC</sequence>
<name>A0ABY9WRW1_9BACT</name>
<organism evidence="2 3">
    <name type="scientific">Archangium minus</name>
    <dbReference type="NCBI Taxonomy" id="83450"/>
    <lineage>
        <taxon>Bacteria</taxon>
        <taxon>Pseudomonadati</taxon>
        <taxon>Myxococcota</taxon>
        <taxon>Myxococcia</taxon>
        <taxon>Myxococcales</taxon>
        <taxon>Cystobacterineae</taxon>
        <taxon>Archangiaceae</taxon>
        <taxon>Archangium</taxon>
    </lineage>
</organism>
<keyword evidence="1" id="KW-0732">Signal</keyword>
<reference evidence="2 3" key="1">
    <citation type="submission" date="2019-08" db="EMBL/GenBank/DDBJ databases">
        <title>Archangium and Cystobacter genomes.</title>
        <authorList>
            <person name="Chen I.-C.K."/>
            <person name="Wielgoss S."/>
        </authorList>
    </citation>
    <scope>NUCLEOTIDE SEQUENCE [LARGE SCALE GENOMIC DNA]</scope>
    <source>
        <strain evidence="2 3">Cbm 6</strain>
    </source>
</reference>
<proteinExistence type="predicted"/>
<feature type="signal peptide" evidence="1">
    <location>
        <begin position="1"/>
        <end position="24"/>
    </location>
</feature>
<protein>
    <submittedName>
        <fullName evidence="2">Uncharacterized protein</fullName>
    </submittedName>
</protein>
<evidence type="ECO:0000313" key="2">
    <source>
        <dbReference type="EMBL" id="WNG44482.1"/>
    </source>
</evidence>
<keyword evidence="3" id="KW-1185">Reference proteome</keyword>
<feature type="chain" id="PRO_5047235175" evidence="1">
    <location>
        <begin position="25"/>
        <end position="110"/>
    </location>
</feature>
<evidence type="ECO:0000313" key="3">
    <source>
        <dbReference type="Proteomes" id="UP001611383"/>
    </source>
</evidence>
<accession>A0ABY9WRW1</accession>
<dbReference type="RefSeq" id="WP_395817366.1">
    <property type="nucleotide sequence ID" value="NZ_CP043494.1"/>
</dbReference>
<dbReference type="Proteomes" id="UP001611383">
    <property type="component" value="Chromosome"/>
</dbReference>
<evidence type="ECO:0000256" key="1">
    <source>
        <dbReference type="SAM" id="SignalP"/>
    </source>
</evidence>